<feature type="binding site" evidence="16">
    <location>
        <position position="739"/>
    </location>
    <ligand>
        <name>Mg(2+)</name>
        <dbReference type="ChEBI" id="CHEBI:18420"/>
    </ligand>
</feature>
<evidence type="ECO:0000259" key="20">
    <source>
        <dbReference type="Pfam" id="PF16209"/>
    </source>
</evidence>
<comment type="catalytic activity">
    <reaction evidence="12 17">
        <text>ATP + H2O + phospholipidSide 1 = ADP + phosphate + phospholipidSide 2.</text>
        <dbReference type="EC" id="7.6.2.1"/>
    </reaction>
</comment>
<dbReference type="GO" id="GO:0045332">
    <property type="term" value="P:phospholipid translocation"/>
    <property type="evidence" value="ECO:0007669"/>
    <property type="project" value="TreeGrafter"/>
</dbReference>
<comment type="caution">
    <text evidence="17">Lacks conserved residue(s) required for the propagation of feature annotation.</text>
</comment>
<dbReference type="SFLD" id="SFLDF00027">
    <property type="entry name" value="p-type_atpase"/>
    <property type="match status" value="1"/>
</dbReference>
<feature type="transmembrane region" description="Helical" evidence="17">
    <location>
        <begin position="280"/>
        <end position="306"/>
    </location>
</feature>
<proteinExistence type="inferred from homology"/>
<dbReference type="Gene3D" id="3.40.50.1000">
    <property type="entry name" value="HAD superfamily/HAD-like"/>
    <property type="match status" value="1"/>
</dbReference>
<dbReference type="InterPro" id="IPR044492">
    <property type="entry name" value="P_typ_ATPase_HD_dom"/>
</dbReference>
<keyword evidence="11 17" id="KW-0472">Membrane</keyword>
<dbReference type="FunFam" id="3.40.50.1000:FF:000001">
    <property type="entry name" value="Phospholipid-transporting ATPase IC"/>
    <property type="match status" value="1"/>
</dbReference>
<dbReference type="AlphaFoldDB" id="A0A4P9YP64"/>
<dbReference type="InterPro" id="IPR006539">
    <property type="entry name" value="P-type_ATPase_IV"/>
</dbReference>
<dbReference type="GO" id="GO:0140326">
    <property type="term" value="F:ATPase-coupled intramembrane lipid transporter activity"/>
    <property type="evidence" value="ECO:0007669"/>
    <property type="project" value="UniProtKB-EC"/>
</dbReference>
<evidence type="ECO:0000256" key="8">
    <source>
        <dbReference type="ARBA" id="ARBA00022842"/>
    </source>
</evidence>
<evidence type="ECO:0000256" key="14">
    <source>
        <dbReference type="PIRSR" id="PIRSR606539-1"/>
    </source>
</evidence>
<dbReference type="GO" id="GO:0000287">
    <property type="term" value="F:magnesium ion binding"/>
    <property type="evidence" value="ECO:0007669"/>
    <property type="project" value="UniProtKB-UniRule"/>
</dbReference>
<dbReference type="EC" id="7.6.2.1" evidence="17"/>
<evidence type="ECO:0000256" key="12">
    <source>
        <dbReference type="ARBA" id="ARBA00034036"/>
    </source>
</evidence>
<dbReference type="SUPFAM" id="SSF81653">
    <property type="entry name" value="Calcium ATPase, transduction domain A"/>
    <property type="match status" value="1"/>
</dbReference>
<dbReference type="SFLD" id="SFLDG00002">
    <property type="entry name" value="C1.7:_P-type_atpase_like"/>
    <property type="match status" value="1"/>
</dbReference>
<dbReference type="GO" id="GO:0005886">
    <property type="term" value="C:plasma membrane"/>
    <property type="evidence" value="ECO:0007669"/>
    <property type="project" value="TreeGrafter"/>
</dbReference>
<dbReference type="InterPro" id="IPR023214">
    <property type="entry name" value="HAD_sf"/>
</dbReference>
<evidence type="ECO:0000256" key="6">
    <source>
        <dbReference type="ARBA" id="ARBA00022741"/>
    </source>
</evidence>
<dbReference type="GO" id="GO:0005524">
    <property type="term" value="F:ATP binding"/>
    <property type="evidence" value="ECO:0007669"/>
    <property type="project" value="UniProtKB-UniRule"/>
</dbReference>
<keyword evidence="18" id="KW-0175">Coiled coil</keyword>
<dbReference type="InterPro" id="IPR008250">
    <property type="entry name" value="ATPase_P-typ_transduc_dom_A_sf"/>
</dbReference>
<feature type="binding site" evidence="15">
    <location>
        <position position="483"/>
    </location>
    <ligand>
        <name>ATP</name>
        <dbReference type="ChEBI" id="CHEBI:30616"/>
    </ligand>
</feature>
<evidence type="ECO:0000256" key="13">
    <source>
        <dbReference type="ARBA" id="ARBA00049128"/>
    </source>
</evidence>
<dbReference type="PRINTS" id="PR00119">
    <property type="entry name" value="CATATPASE"/>
</dbReference>
<dbReference type="Gene3D" id="3.40.1110.10">
    <property type="entry name" value="Calcium-transporting ATPase, cytoplasmic domain N"/>
    <property type="match status" value="1"/>
</dbReference>
<evidence type="ECO:0000256" key="4">
    <source>
        <dbReference type="ARBA" id="ARBA00022692"/>
    </source>
</evidence>
<feature type="transmembrane region" description="Helical" evidence="17">
    <location>
        <begin position="826"/>
        <end position="845"/>
    </location>
</feature>
<feature type="domain" description="P-type ATPase N-terminal" evidence="20">
    <location>
        <begin position="12"/>
        <end position="75"/>
    </location>
</feature>
<name>A0A4P9YP64_ROZAC</name>
<dbReference type="PANTHER" id="PTHR24092">
    <property type="entry name" value="PROBABLE PHOSPHOLIPID-TRANSPORTING ATPASE"/>
    <property type="match status" value="1"/>
</dbReference>
<evidence type="ECO:0000256" key="16">
    <source>
        <dbReference type="PIRSR" id="PIRSR606539-3"/>
    </source>
</evidence>
<evidence type="ECO:0000256" key="11">
    <source>
        <dbReference type="ARBA" id="ARBA00023136"/>
    </source>
</evidence>
<feature type="transmembrane region" description="Helical" evidence="17">
    <location>
        <begin position="792"/>
        <end position="814"/>
    </location>
</feature>
<comment type="cofactor">
    <cofactor evidence="16">
        <name>Mg(2+)</name>
        <dbReference type="ChEBI" id="CHEBI:18420"/>
    </cofactor>
</comment>
<feature type="binding site" evidence="15">
    <location>
        <position position="363"/>
    </location>
    <ligand>
        <name>ATP</name>
        <dbReference type="ChEBI" id="CHEBI:30616"/>
    </ligand>
</feature>
<dbReference type="PANTHER" id="PTHR24092:SF218">
    <property type="entry name" value="PHOSPHOLIPID-TRANSPORTING ATPASE"/>
    <property type="match status" value="1"/>
</dbReference>
<evidence type="ECO:0000256" key="9">
    <source>
        <dbReference type="ARBA" id="ARBA00022967"/>
    </source>
</evidence>
<protein>
    <recommendedName>
        <fullName evidence="17">Phospholipid-transporting ATPase</fullName>
        <ecNumber evidence="17">7.6.2.1</ecNumber>
    </recommendedName>
</protein>
<dbReference type="Proteomes" id="UP000281549">
    <property type="component" value="Unassembled WGS sequence"/>
</dbReference>
<feature type="coiled-coil region" evidence="18">
    <location>
        <begin position="547"/>
        <end position="574"/>
    </location>
</feature>
<dbReference type="InterPro" id="IPR023299">
    <property type="entry name" value="ATPase_P-typ_cyto_dom_N"/>
</dbReference>
<feature type="binding site" evidence="15">
    <location>
        <position position="540"/>
    </location>
    <ligand>
        <name>ATP</name>
        <dbReference type="ChEBI" id="CHEBI:30616"/>
    </ligand>
</feature>
<dbReference type="Pfam" id="PF16209">
    <property type="entry name" value="PhoLip_ATPase_N"/>
    <property type="match status" value="1"/>
</dbReference>
<dbReference type="NCBIfam" id="TIGR01652">
    <property type="entry name" value="ATPase-Plipid"/>
    <property type="match status" value="1"/>
</dbReference>
<feature type="binding site" evidence="15">
    <location>
        <position position="442"/>
    </location>
    <ligand>
        <name>ATP</name>
        <dbReference type="ChEBI" id="CHEBI:30616"/>
    </ligand>
</feature>
<dbReference type="InterPro" id="IPR023298">
    <property type="entry name" value="ATPase_P-typ_TM_dom_sf"/>
</dbReference>
<dbReference type="InterPro" id="IPR001757">
    <property type="entry name" value="P_typ_ATPase"/>
</dbReference>
<feature type="domain" description="P-type ATPase A" evidence="19">
    <location>
        <begin position="111"/>
        <end position="224"/>
    </location>
</feature>
<accession>A0A4P9YP64</accession>
<gene>
    <name evidence="22" type="ORF">ROZALSC1DRAFT_27177</name>
</gene>
<feature type="binding site" evidence="15">
    <location>
        <position position="622"/>
    </location>
    <ligand>
        <name>ATP</name>
        <dbReference type="ChEBI" id="CHEBI:30616"/>
    </ligand>
</feature>
<evidence type="ECO:0000259" key="19">
    <source>
        <dbReference type="Pfam" id="PF00122"/>
    </source>
</evidence>
<dbReference type="Pfam" id="PF00122">
    <property type="entry name" value="E1-E2_ATPase"/>
    <property type="match status" value="1"/>
</dbReference>
<dbReference type="NCBIfam" id="TIGR01494">
    <property type="entry name" value="ATPase_P-type"/>
    <property type="match status" value="2"/>
</dbReference>
<dbReference type="InterPro" id="IPR032631">
    <property type="entry name" value="P-type_ATPase_N"/>
</dbReference>
<evidence type="ECO:0000256" key="17">
    <source>
        <dbReference type="RuleBase" id="RU362033"/>
    </source>
</evidence>
<evidence type="ECO:0000313" key="22">
    <source>
        <dbReference type="EMBL" id="RKP21415.1"/>
    </source>
</evidence>
<feature type="binding site" evidence="16">
    <location>
        <position position="364"/>
    </location>
    <ligand>
        <name>Mg(2+)</name>
        <dbReference type="ChEBI" id="CHEBI:18420"/>
    </ligand>
</feature>
<evidence type="ECO:0000256" key="10">
    <source>
        <dbReference type="ARBA" id="ARBA00022989"/>
    </source>
</evidence>
<dbReference type="SUPFAM" id="SSF81660">
    <property type="entry name" value="Metal cation-transporting ATPase, ATP-binding domain N"/>
    <property type="match status" value="1"/>
</dbReference>
<feature type="transmembrane region" description="Helical" evidence="17">
    <location>
        <begin position="916"/>
        <end position="936"/>
    </location>
</feature>
<organism evidence="22 23">
    <name type="scientific">Rozella allomycis (strain CSF55)</name>
    <dbReference type="NCBI Taxonomy" id="988480"/>
    <lineage>
        <taxon>Eukaryota</taxon>
        <taxon>Fungi</taxon>
        <taxon>Fungi incertae sedis</taxon>
        <taxon>Cryptomycota</taxon>
        <taxon>Cryptomycota incertae sedis</taxon>
        <taxon>Rozella</taxon>
    </lineage>
</organism>
<keyword evidence="6 15" id="KW-0547">Nucleotide-binding</keyword>
<keyword evidence="10 17" id="KW-1133">Transmembrane helix</keyword>
<dbReference type="InterPro" id="IPR036412">
    <property type="entry name" value="HAD-like_sf"/>
</dbReference>
<keyword evidence="7 15" id="KW-0067">ATP-binding</keyword>
<dbReference type="SUPFAM" id="SSF56784">
    <property type="entry name" value="HAD-like"/>
    <property type="match status" value="1"/>
</dbReference>
<dbReference type="SUPFAM" id="SSF81665">
    <property type="entry name" value="Calcium ATPase, transmembrane domain M"/>
    <property type="match status" value="1"/>
</dbReference>
<dbReference type="Pfam" id="PF16212">
    <property type="entry name" value="PhoLip_ATPase_C"/>
    <property type="match status" value="1"/>
</dbReference>
<comment type="similarity">
    <text evidence="3 17">Belongs to the cation transport ATPase (P-type) (TC 3.A.3) family. Type IV subfamily.</text>
</comment>
<dbReference type="Gene3D" id="2.70.150.10">
    <property type="entry name" value="Calcium-transporting ATPase, cytoplasmic transduction domain A"/>
    <property type="match status" value="1"/>
</dbReference>
<feature type="binding site" evidence="15">
    <location>
        <position position="621"/>
    </location>
    <ligand>
        <name>ATP</name>
        <dbReference type="ChEBI" id="CHEBI:30616"/>
    </ligand>
</feature>
<evidence type="ECO:0000256" key="7">
    <source>
        <dbReference type="ARBA" id="ARBA00022840"/>
    </source>
</evidence>
<evidence type="ECO:0000259" key="21">
    <source>
        <dbReference type="Pfam" id="PF16212"/>
    </source>
</evidence>
<keyword evidence="8 16" id="KW-0460">Magnesium</keyword>
<feature type="transmembrane region" description="Helical" evidence="17">
    <location>
        <begin position="875"/>
        <end position="896"/>
    </location>
</feature>
<feature type="binding site" evidence="15">
    <location>
        <position position="364"/>
    </location>
    <ligand>
        <name>ATP</name>
        <dbReference type="ChEBI" id="CHEBI:30616"/>
    </ligand>
</feature>
<dbReference type="PROSITE" id="PS00154">
    <property type="entry name" value="ATPASE_E1_E2"/>
    <property type="match status" value="1"/>
</dbReference>
<dbReference type="EMBL" id="ML004957">
    <property type="protein sequence ID" value="RKP21415.1"/>
    <property type="molecule type" value="Genomic_DNA"/>
</dbReference>
<feature type="binding site" evidence="15">
    <location>
        <position position="738"/>
    </location>
    <ligand>
        <name>ATP</name>
        <dbReference type="ChEBI" id="CHEBI:30616"/>
    </ligand>
</feature>
<evidence type="ECO:0000256" key="5">
    <source>
        <dbReference type="ARBA" id="ARBA00022723"/>
    </source>
</evidence>
<evidence type="ECO:0000256" key="15">
    <source>
        <dbReference type="PIRSR" id="PIRSR606539-2"/>
    </source>
</evidence>
<keyword evidence="4 17" id="KW-0812">Transmembrane</keyword>
<evidence type="ECO:0000313" key="23">
    <source>
        <dbReference type="Proteomes" id="UP000281549"/>
    </source>
</evidence>
<feature type="binding site" evidence="15">
    <location>
        <position position="620"/>
    </location>
    <ligand>
        <name>ATP</name>
        <dbReference type="ChEBI" id="CHEBI:30616"/>
    </ligand>
</feature>
<evidence type="ECO:0000256" key="1">
    <source>
        <dbReference type="ARBA" id="ARBA00004141"/>
    </source>
</evidence>
<evidence type="ECO:0000256" key="18">
    <source>
        <dbReference type="SAM" id="Coils"/>
    </source>
</evidence>
<feature type="binding site" evidence="16">
    <location>
        <position position="362"/>
    </location>
    <ligand>
        <name>Mg(2+)</name>
        <dbReference type="ChEBI" id="CHEBI:18420"/>
    </ligand>
</feature>
<feature type="active site" description="4-aspartylphosphate intermediate" evidence="14">
    <location>
        <position position="362"/>
    </location>
</feature>
<dbReference type="FunFam" id="3.40.50.1000:FF:000130">
    <property type="entry name" value="Phospholipid-transporting ATPase"/>
    <property type="match status" value="1"/>
</dbReference>
<feature type="binding site" evidence="15">
    <location>
        <position position="715"/>
    </location>
    <ligand>
        <name>ATP</name>
        <dbReference type="ChEBI" id="CHEBI:30616"/>
    </ligand>
</feature>
<evidence type="ECO:0000256" key="3">
    <source>
        <dbReference type="ARBA" id="ARBA00008109"/>
    </source>
</evidence>
<evidence type="ECO:0000256" key="2">
    <source>
        <dbReference type="ARBA" id="ARBA00004308"/>
    </source>
</evidence>
<feature type="binding site" evidence="15">
    <location>
        <position position="505"/>
    </location>
    <ligand>
        <name>ATP</name>
        <dbReference type="ChEBI" id="CHEBI:30616"/>
    </ligand>
</feature>
<dbReference type="SFLD" id="SFLDS00003">
    <property type="entry name" value="Haloacid_Dehalogenase"/>
    <property type="match status" value="1"/>
</dbReference>
<feature type="binding site" evidence="15">
    <location>
        <position position="709"/>
    </location>
    <ligand>
        <name>ATP</name>
        <dbReference type="ChEBI" id="CHEBI:30616"/>
    </ligand>
</feature>
<comment type="subcellular location">
    <subcellularLocation>
        <location evidence="2">Endomembrane system</location>
    </subcellularLocation>
    <subcellularLocation>
        <location evidence="1 17">Membrane</location>
        <topology evidence="1 17">Multi-pass membrane protein</topology>
    </subcellularLocation>
</comment>
<dbReference type="Pfam" id="PF13246">
    <property type="entry name" value="Cation_ATPase"/>
    <property type="match status" value="1"/>
</dbReference>
<feature type="binding site" evidence="16">
    <location>
        <position position="735"/>
    </location>
    <ligand>
        <name>Mg(2+)</name>
        <dbReference type="ChEBI" id="CHEBI:18420"/>
    </ligand>
</feature>
<feature type="binding site" evidence="15">
    <location>
        <position position="739"/>
    </location>
    <ligand>
        <name>ATP</name>
        <dbReference type="ChEBI" id="CHEBI:30616"/>
    </ligand>
</feature>
<keyword evidence="9 17" id="KW-1278">Translocase</keyword>
<comment type="catalytic activity">
    <reaction evidence="13">
        <text>a 1,2-diacyl-sn-glycero-3-phosphoethanolamine(out) + ATP + H2O = a 1,2-diacyl-sn-glycero-3-phosphoethanolamine(in) + ADP + phosphate + H(+)</text>
        <dbReference type="Rhea" id="RHEA:66132"/>
        <dbReference type="ChEBI" id="CHEBI:15377"/>
        <dbReference type="ChEBI" id="CHEBI:15378"/>
        <dbReference type="ChEBI" id="CHEBI:30616"/>
        <dbReference type="ChEBI" id="CHEBI:43474"/>
        <dbReference type="ChEBI" id="CHEBI:64612"/>
        <dbReference type="ChEBI" id="CHEBI:456216"/>
    </reaction>
    <physiologicalReaction direction="left-to-right" evidence="13">
        <dbReference type="Rhea" id="RHEA:66133"/>
    </physiologicalReaction>
</comment>
<dbReference type="InterPro" id="IPR032630">
    <property type="entry name" value="P_typ_ATPase_c"/>
</dbReference>
<dbReference type="InterPro" id="IPR059000">
    <property type="entry name" value="ATPase_P-type_domA"/>
</dbReference>
<reference evidence="23" key="1">
    <citation type="journal article" date="2018" name="Nat. Microbiol.">
        <title>Leveraging single-cell genomics to expand the fungal tree of life.</title>
        <authorList>
            <person name="Ahrendt S.R."/>
            <person name="Quandt C.A."/>
            <person name="Ciobanu D."/>
            <person name="Clum A."/>
            <person name="Salamov A."/>
            <person name="Andreopoulos B."/>
            <person name="Cheng J.F."/>
            <person name="Woyke T."/>
            <person name="Pelin A."/>
            <person name="Henrissat B."/>
            <person name="Reynolds N.K."/>
            <person name="Benny G.L."/>
            <person name="Smith M.E."/>
            <person name="James T.Y."/>
            <person name="Grigoriev I.V."/>
        </authorList>
    </citation>
    <scope>NUCLEOTIDE SEQUENCE [LARGE SCALE GENOMIC DNA]</scope>
    <source>
        <strain evidence="23">CSF55</strain>
    </source>
</reference>
<dbReference type="GO" id="GO:0016887">
    <property type="term" value="F:ATP hydrolysis activity"/>
    <property type="evidence" value="ECO:0007669"/>
    <property type="project" value="InterPro"/>
</dbReference>
<feature type="domain" description="P-type ATPase C-terminal" evidence="21">
    <location>
        <begin position="762"/>
        <end position="932"/>
    </location>
</feature>
<dbReference type="InterPro" id="IPR018303">
    <property type="entry name" value="ATPase_P-typ_P_site"/>
</dbReference>
<sequence>MSDPPAFYKVVFNDKDLVSNYLYPSNFIKTSKYTFYNFIPLNLYEQFKRFYNLYFLLGACLTALGDLIPIDPFVQIAPLVLVVTVTAIKQGLEDRKRHVEDNIANNIPYLVFRNDKFEMILNRNIKPGDIVKVCKGQKFPADLIILASSHKDGSCFVETSDLDGESNLKRKQAIEDLNKFIIPESNHGLQLDKISGTVQSDMPNERMNVFNGKLSIKLSKNNEKSFSLGMSQVLLRGAKLRNTEEIYGVVVYAGPDTKIMRNLKQTDLKFSTMEKQVNRITLVVLSMKFSLLFILSGLAVTFFILLTYMVPLSLFVTFELVRVGQALFMEWDTSMSSGDKPMKVKNSNLNEDLGKIEYIFSDKTGTLTRNEMTITHWYIDKHGVFDEQSSPGILRECLTRATLDDQSLEEIKFFIKHLSICHGVLPSEENGQIVFEAQSPEELAILKSLGSNGVVLMDRTKYVITLEEFGIINQYQILNVLEFNSDRKRFSIIIRTIKGIFLFTKGADTIIIGLLGKDHDKSSIQKMEKQVDEFAKRGLRTLAVAWKQLSEDEYENFKQIYKDAEESLEDRENRVMKACEVVENQLTLLGAMAIEDRLQENVPETIAYFINAGVKIWLLTGDKQETAINIGLSSNLISNGMEILILNAKTKEECDNKIGLLFDAAKEFHLTAGCTLVVDGATLIFALDFELESKFLDLAKLCHSVICCRVTPLQKAQVVRLVKDKLKKITLSIGDGANDVSMIQAAHVGVGLMGKEGGQASRASDYSFVNFKSLLPLLAVHGRYSAMRMGKLTLYSFYKNILLILVLVWMSPFYGFSGSSMYNDRFLTLFNVIFTSLGPLCLALFEKDVSQETILNNPRLYSSIKSGLYFSSKKMFLIFLSAIWHSLGIIFCFIYLTLNGTDLVGYRNYDGGNDLQAPFIGTVVYLTVYYKIIAMVR</sequence>
<feature type="binding site" evidence="15">
    <location>
        <position position="362"/>
    </location>
    <ligand>
        <name>ATP</name>
        <dbReference type="ChEBI" id="CHEBI:30616"/>
    </ligand>
</feature>
<keyword evidence="5 16" id="KW-0479">Metal-binding</keyword>